<name>A0A165WCX9_9BACI</name>
<dbReference type="EMBL" id="CP017703">
    <property type="protein sequence ID" value="ASS90813.1"/>
    <property type="molecule type" value="Genomic_DNA"/>
</dbReference>
<dbReference type="RefSeq" id="WP_063389344.1">
    <property type="nucleotide sequence ID" value="NZ_CP017703.1"/>
</dbReference>
<dbReference type="EMBL" id="LWBR01000072">
    <property type="protein sequence ID" value="KZN94885.1"/>
    <property type="molecule type" value="Genomic_DNA"/>
</dbReference>
<dbReference type="AlphaFoldDB" id="A0A165WCX9"/>
<dbReference type="Proteomes" id="UP000214606">
    <property type="component" value="Chromosome"/>
</dbReference>
<dbReference type="OrthoDB" id="48766at2"/>
<evidence type="ECO:0000313" key="2">
    <source>
        <dbReference type="EMBL" id="ASS90813.1"/>
    </source>
</evidence>
<dbReference type="Proteomes" id="UP000076476">
    <property type="component" value="Unassembled WGS sequence"/>
</dbReference>
<accession>A0A161W7R1</accession>
<reference evidence="2 5" key="2">
    <citation type="submission" date="2016-10" db="EMBL/GenBank/DDBJ databases">
        <title>The whole genome sequencing and assembly of Aeribacillus pallidus KCTC3564 strain.</title>
        <authorList>
            <person name="Lee Y.-J."/>
            <person name="Park M.-K."/>
            <person name="Yi H."/>
            <person name="Bahn Y.-S."/>
            <person name="Kim J.F."/>
            <person name="Lee D.-W."/>
        </authorList>
    </citation>
    <scope>NUCLEOTIDE SEQUENCE [LARGE SCALE GENOMIC DNA]</scope>
    <source>
        <strain evidence="2 5">KCTC3564</strain>
    </source>
</reference>
<feature type="domain" description="DUF1659" evidence="1">
    <location>
        <begin position="4"/>
        <end position="71"/>
    </location>
</feature>
<evidence type="ECO:0000313" key="4">
    <source>
        <dbReference type="Proteomes" id="UP000076476"/>
    </source>
</evidence>
<keyword evidence="4" id="KW-1185">Reference proteome</keyword>
<evidence type="ECO:0000313" key="3">
    <source>
        <dbReference type="EMBL" id="KZN94885.1"/>
    </source>
</evidence>
<reference evidence="3 4" key="1">
    <citation type="submission" date="2016-04" db="EMBL/GenBank/DDBJ databases">
        <title>Draft genome sequence of Aeribacillus pallidus 8m3 from petroleum reservoir.</title>
        <authorList>
            <person name="Poltaraus A.B."/>
            <person name="Nazina T.N."/>
            <person name="Tourova T.P."/>
            <person name="Malakho S.M."/>
            <person name="Korshunova A.V."/>
            <person name="Sokolova D.S."/>
        </authorList>
    </citation>
    <scope>NUCLEOTIDE SEQUENCE [LARGE SCALE GENOMIC DNA]</scope>
    <source>
        <strain evidence="3 4">8m3</strain>
    </source>
</reference>
<protein>
    <recommendedName>
        <fullName evidence="1">DUF1659 domain-containing protein</fullName>
    </recommendedName>
</protein>
<accession>A0A165WCX9</accession>
<dbReference type="STRING" id="33936.AZI98_16475"/>
<sequence length="72" mass="8104">MAEVQPVKSQLRLVFEEGFDHSGKPLYRYKNYSNIKTSASADDLLRAAQAIASLQKMPLAKVERNDTHQINA</sequence>
<dbReference type="Pfam" id="PF07872">
    <property type="entry name" value="DUF1659"/>
    <property type="match status" value="1"/>
</dbReference>
<proteinExistence type="predicted"/>
<evidence type="ECO:0000313" key="5">
    <source>
        <dbReference type="Proteomes" id="UP000214606"/>
    </source>
</evidence>
<organism evidence="3 4">
    <name type="scientific">Aeribacillus pallidus</name>
    <dbReference type="NCBI Taxonomy" id="33936"/>
    <lineage>
        <taxon>Bacteria</taxon>
        <taxon>Bacillati</taxon>
        <taxon>Bacillota</taxon>
        <taxon>Bacilli</taxon>
        <taxon>Bacillales</taxon>
        <taxon>Bacillaceae</taxon>
        <taxon>Aeribacillus</taxon>
    </lineage>
</organism>
<evidence type="ECO:0000259" key="1">
    <source>
        <dbReference type="Pfam" id="PF07872"/>
    </source>
</evidence>
<dbReference type="KEGG" id="apak:AP3564_11805"/>
<dbReference type="InterPro" id="IPR012454">
    <property type="entry name" value="DUF1659"/>
</dbReference>
<dbReference type="GeneID" id="301125716"/>
<gene>
    <name evidence="2" type="ORF">AP3564_11805</name>
    <name evidence="3" type="ORF">AZI98_16475</name>
</gene>